<proteinExistence type="predicted"/>
<evidence type="ECO:0000256" key="1">
    <source>
        <dbReference type="SAM" id="MobiDB-lite"/>
    </source>
</evidence>
<accession>A0ABI7X3W7</accession>
<dbReference type="Proteomes" id="UP000823872">
    <property type="component" value="Chromosome D2"/>
</dbReference>
<feature type="compositionally biased region" description="Basic residues" evidence="1">
    <location>
        <begin position="153"/>
        <end position="162"/>
    </location>
</feature>
<organism evidence="2 3">
    <name type="scientific">Felis catus</name>
    <name type="common">Cat</name>
    <name type="synonym">Felis silvestris catus</name>
    <dbReference type="NCBI Taxonomy" id="9685"/>
    <lineage>
        <taxon>Eukaryota</taxon>
        <taxon>Metazoa</taxon>
        <taxon>Chordata</taxon>
        <taxon>Craniata</taxon>
        <taxon>Vertebrata</taxon>
        <taxon>Euteleostomi</taxon>
        <taxon>Mammalia</taxon>
        <taxon>Eutheria</taxon>
        <taxon>Laurasiatheria</taxon>
        <taxon>Carnivora</taxon>
        <taxon>Feliformia</taxon>
        <taxon>Felidae</taxon>
        <taxon>Felinae</taxon>
        <taxon>Felis</taxon>
    </lineage>
</organism>
<name>A0ABI7X3W7_FELCA</name>
<evidence type="ECO:0000313" key="2">
    <source>
        <dbReference type="Ensembl" id="ENSFCTP00005017219.1"/>
    </source>
</evidence>
<dbReference type="Ensembl" id="ENSFCTT00005026571.1">
    <property type="protein sequence ID" value="ENSFCTP00005017219.1"/>
    <property type="gene ID" value="ENSFCTG00005009528.1"/>
</dbReference>
<feature type="region of interest" description="Disordered" evidence="1">
    <location>
        <begin position="143"/>
        <end position="162"/>
    </location>
</feature>
<reference evidence="2" key="2">
    <citation type="submission" date="2025-08" db="UniProtKB">
        <authorList>
            <consortium name="Ensembl"/>
        </authorList>
    </citation>
    <scope>IDENTIFICATION</scope>
    <source>
        <strain evidence="2">breed Abyssinian</strain>
    </source>
</reference>
<reference evidence="2 3" key="1">
    <citation type="submission" date="2021-02" db="EMBL/GenBank/DDBJ databases">
        <title>Safari Cat Assemblies.</title>
        <authorList>
            <person name="Bredemeyer K.R."/>
            <person name="Murphy W.J."/>
        </authorList>
    </citation>
    <scope>NUCLEOTIDE SEQUENCE [LARGE SCALE GENOMIC DNA]</scope>
</reference>
<keyword evidence="3" id="KW-1185">Reference proteome</keyword>
<evidence type="ECO:0000313" key="3">
    <source>
        <dbReference type="Proteomes" id="UP000823872"/>
    </source>
</evidence>
<sequence length="162" mass="18199">MLCNLSRNTEESNETAKLSENQVLARMWRSRDPRALLAGTQTSAAAVENGTQVPSNVNTELPRGPAIPLLGVHPKEQKAGPRRNTCTRGCMAVLPTVPKTWKQSKRPPTVNKMWSTHTMGYYPALTRREIRPRATTWMSHEDVVLSETSQSRKDKHRLTPLT</sequence>
<reference evidence="2" key="3">
    <citation type="submission" date="2025-09" db="UniProtKB">
        <authorList>
            <consortium name="Ensembl"/>
        </authorList>
    </citation>
    <scope>IDENTIFICATION</scope>
    <source>
        <strain evidence="2">breed Abyssinian</strain>
    </source>
</reference>
<protein>
    <submittedName>
        <fullName evidence="2">Uncharacterized protein</fullName>
    </submittedName>
</protein>